<keyword evidence="2" id="KW-1185">Reference proteome</keyword>
<sequence>MDEQPFSFQIAKNQSVFLFFKGKQIKIMKGKEAEKLVSRLHAAKDEKEIQLLLAKATGNFKHGNERK</sequence>
<dbReference type="Proteomes" id="UP000434639">
    <property type="component" value="Unassembled WGS sequence"/>
</dbReference>
<dbReference type="AlphaFoldDB" id="A0A7X2V5S3"/>
<accession>A0A7X2V5S3</accession>
<proteinExistence type="predicted"/>
<evidence type="ECO:0000313" key="2">
    <source>
        <dbReference type="Proteomes" id="UP000434639"/>
    </source>
</evidence>
<protein>
    <submittedName>
        <fullName evidence="1">Uncharacterized protein</fullName>
    </submittedName>
</protein>
<name>A0A7X2V5S3_9BACI</name>
<reference evidence="1 2" key="1">
    <citation type="journal article" date="2017" name="Int. J. Syst. Evol. Microbiol.">
        <title>Bacillus mangrovi sp. nov., isolated from a sediment sample from a mangrove forest.</title>
        <authorList>
            <person name="Gupta V."/>
            <person name="Singh P.K."/>
            <person name="Korpole S."/>
            <person name="Tanuku N.R.S."/>
            <person name="Pinnaka A.K."/>
        </authorList>
    </citation>
    <scope>NUCLEOTIDE SEQUENCE [LARGE SCALE GENOMIC DNA]</scope>
    <source>
        <strain evidence="1 2">KCTC 33872</strain>
    </source>
</reference>
<organism evidence="1 2">
    <name type="scientific">Metabacillus mangrovi</name>
    <dbReference type="NCBI Taxonomy" id="1491830"/>
    <lineage>
        <taxon>Bacteria</taxon>
        <taxon>Bacillati</taxon>
        <taxon>Bacillota</taxon>
        <taxon>Bacilli</taxon>
        <taxon>Bacillales</taxon>
        <taxon>Bacillaceae</taxon>
        <taxon>Metabacillus</taxon>
    </lineage>
</organism>
<gene>
    <name evidence="1" type="ORF">GKZ89_13915</name>
</gene>
<dbReference type="EMBL" id="WMIB01000014">
    <property type="protein sequence ID" value="MTH54496.1"/>
    <property type="molecule type" value="Genomic_DNA"/>
</dbReference>
<dbReference type="OrthoDB" id="1707920at2"/>
<evidence type="ECO:0000313" key="1">
    <source>
        <dbReference type="EMBL" id="MTH54496.1"/>
    </source>
</evidence>
<comment type="caution">
    <text evidence="1">The sequence shown here is derived from an EMBL/GenBank/DDBJ whole genome shotgun (WGS) entry which is preliminary data.</text>
</comment>